<keyword evidence="4" id="KW-1185">Reference proteome</keyword>
<feature type="compositionally biased region" description="Basic residues" evidence="1">
    <location>
        <begin position="1259"/>
        <end position="1273"/>
    </location>
</feature>
<evidence type="ECO:0000256" key="2">
    <source>
        <dbReference type="SAM" id="SignalP"/>
    </source>
</evidence>
<feature type="signal peptide" evidence="2">
    <location>
        <begin position="1"/>
        <end position="15"/>
    </location>
</feature>
<dbReference type="Proteomes" id="UP000002729">
    <property type="component" value="Unassembled WGS sequence"/>
</dbReference>
<protein>
    <recommendedName>
        <fullName evidence="5">Sulfotransferase domain-containing protein</fullName>
    </recommendedName>
</protein>
<dbReference type="GeneID" id="20225029"/>
<accession>F0YBW9</accession>
<dbReference type="Gene3D" id="3.40.50.300">
    <property type="entry name" value="P-loop containing nucleotide triphosphate hydrolases"/>
    <property type="match status" value="1"/>
</dbReference>
<dbReference type="EMBL" id="GL833131">
    <property type="protein sequence ID" value="EGB07201.1"/>
    <property type="molecule type" value="Genomic_DNA"/>
</dbReference>
<dbReference type="OrthoDB" id="200177at2759"/>
<evidence type="ECO:0000256" key="1">
    <source>
        <dbReference type="SAM" id="MobiDB-lite"/>
    </source>
</evidence>
<evidence type="ECO:0008006" key="5">
    <source>
        <dbReference type="Google" id="ProtNLM"/>
    </source>
</evidence>
<proteinExistence type="predicted"/>
<feature type="region of interest" description="Disordered" evidence="1">
    <location>
        <begin position="1244"/>
        <end position="1273"/>
    </location>
</feature>
<dbReference type="PANTHER" id="PTHR12203:SF35">
    <property type="entry name" value="PROTEIN O-GLUCOSYLTRANSFERASE 1"/>
    <property type="match status" value="1"/>
</dbReference>
<keyword evidence="2" id="KW-0732">Signal</keyword>
<evidence type="ECO:0000313" key="3">
    <source>
        <dbReference type="EMBL" id="EGB07201.1"/>
    </source>
</evidence>
<gene>
    <name evidence="3" type="ORF">AURANDRAFT_64832</name>
</gene>
<dbReference type="KEGG" id="aaf:AURANDRAFT_64832"/>
<organism evidence="4">
    <name type="scientific">Aureococcus anophagefferens</name>
    <name type="common">Harmful bloom alga</name>
    <dbReference type="NCBI Taxonomy" id="44056"/>
    <lineage>
        <taxon>Eukaryota</taxon>
        <taxon>Sar</taxon>
        <taxon>Stramenopiles</taxon>
        <taxon>Ochrophyta</taxon>
        <taxon>Pelagophyceae</taxon>
        <taxon>Pelagomonadales</taxon>
        <taxon>Pelagomonadaceae</taxon>
        <taxon>Aureococcus</taxon>
    </lineage>
</organism>
<dbReference type="InterPro" id="IPR027417">
    <property type="entry name" value="P-loop_NTPase"/>
</dbReference>
<sequence length="1273" mass="133564">MRWLVVAVALCVASAEDEPLECPCGLDDKPWPSTPPKDQALVFLHVPKAGTSWTVTMAQVPAACHGVSSAGLGAAMRRCVREGNNFQEECAFEVLHGRSPRCMNALKRSVRAHQPLSAARAPPDRYVAMFREPANQARGSRNLPGAGSSTYADVLYARLPNLTRATFSEQPEVLGCATRMLTGVPCVGPTTVLAEDVRAAVAAVSKLGFVGLTERWTESVCLFHRTFGLPRPKRAQALNSRAGNIYGEAERGAARDPADEAVYAEAARVFAARLRERGAAASCVADAEALAVAPPRPGEKTVRYDEPGDEAPELPPLDWASAPRAWRFLERDAAAFSRFDRAAVARAFHEPADPTRRGARATTAGGRLFVEYARDRDLMGVAHWYRVPTFAAALLEVLRRAPDLPAVDFVLLPMDVPGITRAGDPPLFAEARSRREPPDARQWLLPSFDTFRLEGGDVGDVAPAATREASGAYWRGTVRLFYGYARDTFVVARKALMSLGQDAVGGDALAEPVDRRLQFSGGAGTWRRWTVSTACDRSDGRLDLVEPRGVELSVGSASEPQRTSLVADVKELRATLLADAAGGNAPTNAKLRNYGFGDHGAACAKEALLYLDGISTSNGLKYYLACGVPVLMDEAATFEDLITAAWASTTPGGRLRPGVDYASVGRRGDTFRGDADGVAALERRFCDDVAGAVDGLRADPAAAAAMGQRGRAVALEVGSARAALEYLELALRAYARLQNFGAPPGGARPRLRDGRGVPAAARETRLDDDADVRHAYAELQIVLLGDGDPEALFAPAAGPSKASPRPGACAGRSGTPPVVVAGQSVGSRASAVAFLLRAAGLRLNGLDDDGTNSAARTVVAKTAGRDKGANKARRSDAAAPDPVDAAAVALAGFDGLRTLATAGRLKSLLYDVEELPVADRRAELAAACAFALDVSALAAGDGPWGWRSTRNAFHLPAFQVAFPGFRLLHVVRDVRRVVAPGAEGAPAAWRRYGLAVAFAPAGGRCDRVYGGVVAWRKTFEAFWAEQQTALAAAGAALGPARYRLARVEDLAAGDAEADAAVAWALGDSPPAPGARVAAFGDAPEPANAPHACDVLVDGVFEGRGAAFLRTQLRGVGRAPLSLAPETSVVDFLRETGAWSPQDDAAAEAFFSDVAFGDGGERRLELKSSFARRLAAAPRLAAVAAVKARCADGARDLAAPVAAALAALGYAATVAVAPRAYAARGAATAAQRLYADVPAASYCAGDDAAPAVPPASKGGGGRRRRGRRGKKGPG</sequence>
<feature type="chain" id="PRO_5013197967" description="Sulfotransferase domain-containing protein" evidence="2">
    <location>
        <begin position="16"/>
        <end position="1273"/>
    </location>
</feature>
<dbReference type="InterPro" id="IPR051091">
    <property type="entry name" value="O-Glucosyltr/Glycosyltrsf_90"/>
</dbReference>
<evidence type="ECO:0000313" key="4">
    <source>
        <dbReference type="Proteomes" id="UP000002729"/>
    </source>
</evidence>
<reference evidence="3 4" key="1">
    <citation type="journal article" date="2011" name="Proc. Natl. Acad. Sci. U.S.A.">
        <title>Niche of harmful alga Aureococcus anophagefferens revealed through ecogenomics.</title>
        <authorList>
            <person name="Gobler C.J."/>
            <person name="Berry D.L."/>
            <person name="Dyhrman S.T."/>
            <person name="Wilhelm S.W."/>
            <person name="Salamov A."/>
            <person name="Lobanov A.V."/>
            <person name="Zhang Y."/>
            <person name="Collier J.L."/>
            <person name="Wurch L.L."/>
            <person name="Kustka A.B."/>
            <person name="Dill B.D."/>
            <person name="Shah M."/>
            <person name="VerBerkmoes N.C."/>
            <person name="Kuo A."/>
            <person name="Terry A."/>
            <person name="Pangilinan J."/>
            <person name="Lindquist E.A."/>
            <person name="Lucas S."/>
            <person name="Paulsen I.T."/>
            <person name="Hattenrath-Lehmann T.K."/>
            <person name="Talmage S.C."/>
            <person name="Walker E.A."/>
            <person name="Koch F."/>
            <person name="Burson A.M."/>
            <person name="Marcoval M.A."/>
            <person name="Tang Y.Z."/>
            <person name="Lecleir G.R."/>
            <person name="Coyne K.J."/>
            <person name="Berg G.M."/>
            <person name="Bertrand E.M."/>
            <person name="Saito M.A."/>
            <person name="Gladyshev V.N."/>
            <person name="Grigoriev I.V."/>
        </authorList>
    </citation>
    <scope>NUCLEOTIDE SEQUENCE [LARGE SCALE GENOMIC DNA]</scope>
    <source>
        <strain evidence="4">CCMP 1984</strain>
    </source>
</reference>
<dbReference type="InParanoid" id="F0YBW9"/>
<dbReference type="RefSeq" id="XP_009037838.1">
    <property type="nucleotide sequence ID" value="XM_009039590.1"/>
</dbReference>
<name>F0YBW9_AURAN</name>
<dbReference type="AlphaFoldDB" id="F0YBW9"/>
<dbReference type="PANTHER" id="PTHR12203">
    <property type="entry name" value="KDEL LYS-ASP-GLU-LEU CONTAINING - RELATED"/>
    <property type="match status" value="1"/>
</dbReference>